<dbReference type="Proteomes" id="UP000306113">
    <property type="component" value="Unassembled WGS sequence"/>
</dbReference>
<dbReference type="PANTHER" id="PTHR44591:SF3">
    <property type="entry name" value="RESPONSE REGULATORY DOMAIN-CONTAINING PROTEIN"/>
    <property type="match status" value="1"/>
</dbReference>
<dbReference type="GO" id="GO:0000160">
    <property type="term" value="P:phosphorelay signal transduction system"/>
    <property type="evidence" value="ECO:0007669"/>
    <property type="project" value="InterPro"/>
</dbReference>
<comment type="caution">
    <text evidence="4">The sequence shown here is derived from an EMBL/GenBank/DDBJ whole genome shotgun (WGS) entry which is preliminary data.</text>
</comment>
<name>A0A4S3MD89_9RHOB</name>
<proteinExistence type="predicted"/>
<evidence type="ECO:0000313" key="4">
    <source>
        <dbReference type="EMBL" id="THD76572.1"/>
    </source>
</evidence>
<dbReference type="PANTHER" id="PTHR44591">
    <property type="entry name" value="STRESS RESPONSE REGULATOR PROTEIN 1"/>
    <property type="match status" value="1"/>
</dbReference>
<reference evidence="4 5" key="1">
    <citation type="submission" date="2019-04" db="EMBL/GenBank/DDBJ databases">
        <title>Draft genome sequence of Youngimonas vesicularis.</title>
        <authorList>
            <person name="Hameed A."/>
        </authorList>
    </citation>
    <scope>NUCLEOTIDE SEQUENCE [LARGE SCALE GENOMIC DNA]</scope>
    <source>
        <strain evidence="4 5">CC-AMW-E</strain>
    </source>
</reference>
<sequence>MVMVVDDDQSHLRLVETVKRPLGFLVQTVPDAATALEILQDAAPDIFLLDIDMPGKDGWALASRIRALPTHRNTPILMVSGHALEARHPVEREGLYDAFIVKPYSVHDMLRRLADLPKVTLVHRQTDTEDDDPKQVPETVVERLRELASIGHAASLRLIEEFKNRAA</sequence>
<dbReference type="OrthoDB" id="9793549at2"/>
<accession>A0A4S3MD89</accession>
<evidence type="ECO:0000256" key="1">
    <source>
        <dbReference type="ARBA" id="ARBA00022553"/>
    </source>
</evidence>
<dbReference type="InterPro" id="IPR050595">
    <property type="entry name" value="Bact_response_regulator"/>
</dbReference>
<evidence type="ECO:0000256" key="2">
    <source>
        <dbReference type="PROSITE-ProRule" id="PRU00169"/>
    </source>
</evidence>
<feature type="modified residue" description="4-aspartylphosphate" evidence="2">
    <location>
        <position position="50"/>
    </location>
</feature>
<organism evidence="4 5">
    <name type="scientific">Thalassobius vesicularis</name>
    <dbReference type="NCBI Taxonomy" id="1294297"/>
    <lineage>
        <taxon>Bacteria</taxon>
        <taxon>Pseudomonadati</taxon>
        <taxon>Pseudomonadota</taxon>
        <taxon>Alphaproteobacteria</taxon>
        <taxon>Rhodobacterales</taxon>
        <taxon>Roseobacteraceae</taxon>
        <taxon>Thalassovita</taxon>
    </lineage>
</organism>
<dbReference type="InterPro" id="IPR001789">
    <property type="entry name" value="Sig_transdc_resp-reg_receiver"/>
</dbReference>
<dbReference type="Pfam" id="PF00072">
    <property type="entry name" value="Response_reg"/>
    <property type="match status" value="1"/>
</dbReference>
<evidence type="ECO:0000313" key="5">
    <source>
        <dbReference type="Proteomes" id="UP000306113"/>
    </source>
</evidence>
<dbReference type="CDD" id="cd00156">
    <property type="entry name" value="REC"/>
    <property type="match status" value="1"/>
</dbReference>
<dbReference type="Gene3D" id="3.40.50.2300">
    <property type="match status" value="1"/>
</dbReference>
<dbReference type="SUPFAM" id="SSF52172">
    <property type="entry name" value="CheY-like"/>
    <property type="match status" value="1"/>
</dbReference>
<dbReference type="SMART" id="SM00448">
    <property type="entry name" value="REC"/>
    <property type="match status" value="1"/>
</dbReference>
<dbReference type="InterPro" id="IPR011006">
    <property type="entry name" value="CheY-like_superfamily"/>
</dbReference>
<dbReference type="EMBL" id="SSMD01000001">
    <property type="protein sequence ID" value="THD76572.1"/>
    <property type="molecule type" value="Genomic_DNA"/>
</dbReference>
<keyword evidence="5" id="KW-1185">Reference proteome</keyword>
<feature type="domain" description="Response regulatory" evidence="3">
    <location>
        <begin position="1"/>
        <end position="117"/>
    </location>
</feature>
<dbReference type="AlphaFoldDB" id="A0A4S3MD89"/>
<keyword evidence="1 2" id="KW-0597">Phosphoprotein</keyword>
<dbReference type="RefSeq" id="WP_136337515.1">
    <property type="nucleotide sequence ID" value="NZ_SSMD01000001.1"/>
</dbReference>
<gene>
    <name evidence="4" type="ORF">E7681_01650</name>
</gene>
<evidence type="ECO:0000259" key="3">
    <source>
        <dbReference type="PROSITE" id="PS50110"/>
    </source>
</evidence>
<protein>
    <submittedName>
        <fullName evidence="4">Response regulator</fullName>
    </submittedName>
</protein>
<dbReference type="PROSITE" id="PS50110">
    <property type="entry name" value="RESPONSE_REGULATORY"/>
    <property type="match status" value="1"/>
</dbReference>